<sequence>MAFNYNHTMNSDDPKTLNPGNPAYSYDEVFPALPAGVALSSKTKTSSGSEVIPPTVPKFSNQTKTPRISSSDVTTVFCVPAEERKYDHSDKFGEGESLRTCAQISKETGAAIEISTSKDKSLTFLISGKKNNVIEAKRKVLTNFQTQANVSISIPKEHHRWVLGKSGQRLKELEARTNTKISIPNIHDQSDKITVVGTRESIEKALHEIKVISDEQSKKAFERIKVPKIYYPFITGANNEKLNQLINETNTRINIPPPSVESDEITITGEKEGVENAKNRILQIYEEMEKTCQKISVQVPKWQHRYVIGPKRSTIAEILQDTGVSVEVPPAEESVDSITLLGPYKVLGEALKYLHAKATSMQCLEIDAPSRIRRLIIGKKGANIREIQDCFPQCHIEFMDDKIRIEGPPELIDGLKQKLQEKVDYYLNEYDTVELEVNRDHFKHIIGKSGANVNRLKNDHDVQITITEAESNSIRIEGSKESVAQVKRELEEQIEKLENEKERDIIISQKLHRTLFANKREKLKELQDKYKVIVIFPPSSVNSDVVKIKGQKDEVDACFKDLSKVVKELNENYYSQRVPIYKQFHKFIIGKGGNNIRKIRDETGTKIDLPAEVENNEMITITGKKEKVEEAKERILKIQNEMANIVNEEVSIPVKLHNSLFIGHRKLLQSIKDDCGGVLIKFPPLDKPSDKVLIRGPPEDVAKAKQQLLELAAEKQQSCHTLEVRARPDLHKFLIGKNGSRISKIREGTNTRIIFPNEGDDDKEVITIIGKKEDAEKAKEELETIIQQICNTVEQYVHVHPKYHKHFISNRGTLINKISEDCGNVIISFPRNMNHNDSKVNSRNVNHSDSKVIVKGNPEGVKEAIKTIESIVQDLENKHEDEVHVAPKYHKHFVSRKGEVLQNIVFECGGFDHVSISFPRTDIKDSRVVLKGVKESIQLAKTKILEIVKDLENQITIEVVIPNKDHRSLLRSRTYPTVDEIRKAHNVKITFPERINDSYQQNGPSEMNGYTSGEEKEQPKPCDIVHITGNPENCEAAKKSLLDIVPITLELEIPHTYHRSIIGTKGASIQDIITSYDVQVDVPHIDMKLDIIKIRGRPTSVENAKNAILKKKEEIEGEREALKLKSYEEKLDVPLEYHPQIIGRAGETINKIRKNYDVQISLPKKNEPDNTIITITGVQQSVESAKTEIMDIVQQLESRYKEKVTIDRRVHSRMIGAKGRQVKKIMSDYGVEIRFPRENDPDPNVVIVSGEEEKVLDCKDYLLNLEEDFLQDVQDEIEADGNGNTQMNKNDSGFVVKGGPWDQKAPDTSSISEFPSFGAVDGNKTFAQYESKSKTAWGPSRR</sequence>
<dbReference type="CDD" id="cd22408">
    <property type="entry name" value="KH-I_Vigilin_rpt4"/>
    <property type="match status" value="1"/>
</dbReference>
<feature type="compositionally biased region" description="Polar residues" evidence="7">
    <location>
        <begin position="997"/>
        <end position="1011"/>
    </location>
</feature>
<feature type="domain" description="K Homology" evidence="8">
    <location>
        <begin position="71"/>
        <end position="145"/>
    </location>
</feature>
<keyword evidence="3" id="KW-0677">Repeat</keyword>
<reference evidence="9 10" key="1">
    <citation type="submission" date="2024-03" db="EMBL/GenBank/DDBJ databases">
        <title>Adaptation during the transition from Ophiocordyceps entomopathogen to insect associate is accompanied by gene loss and intensified selection.</title>
        <authorList>
            <person name="Ward C.M."/>
            <person name="Onetto C.A."/>
            <person name="Borneman A.R."/>
        </authorList>
    </citation>
    <scope>NUCLEOTIDE SEQUENCE [LARGE SCALE GENOMIC DNA]</scope>
    <source>
        <strain evidence="9">AWRI1</strain>
        <tissue evidence="9">Single Adult Female</tissue>
    </source>
</reference>
<dbReference type="CDD" id="cd22406">
    <property type="entry name" value="KH-I_Vigilin_rpt2"/>
    <property type="match status" value="1"/>
</dbReference>
<keyword evidence="10" id="KW-1185">Reference proteome</keyword>
<evidence type="ECO:0000256" key="5">
    <source>
        <dbReference type="PROSITE-ProRule" id="PRU00117"/>
    </source>
</evidence>
<feature type="domain" description="K Homology" evidence="8">
    <location>
        <begin position="360"/>
        <end position="424"/>
    </location>
</feature>
<feature type="region of interest" description="Disordered" evidence="7">
    <location>
        <begin position="996"/>
        <end position="1018"/>
    </location>
</feature>
<feature type="domain" description="K Homology" evidence="8">
    <location>
        <begin position="572"/>
        <end position="640"/>
    </location>
</feature>
<dbReference type="CDD" id="cd22413">
    <property type="entry name" value="KH-I_Vigilin_rpt10"/>
    <property type="match status" value="1"/>
</dbReference>
<dbReference type="Proteomes" id="UP001367676">
    <property type="component" value="Unassembled WGS sequence"/>
</dbReference>
<dbReference type="InterPro" id="IPR004088">
    <property type="entry name" value="KH_dom_type_1"/>
</dbReference>
<dbReference type="PANTHER" id="PTHR10627">
    <property type="entry name" value="SCP160"/>
    <property type="match status" value="1"/>
</dbReference>
<keyword evidence="6" id="KW-0175">Coiled coil</keyword>
<feature type="domain" description="K Homology" evidence="8">
    <location>
        <begin position="429"/>
        <end position="495"/>
    </location>
</feature>
<dbReference type="PANTHER" id="PTHR10627:SF31">
    <property type="entry name" value="DODECA-SATELLITE-BINDING PROTEIN 1, ISOFORM A"/>
    <property type="match status" value="1"/>
</dbReference>
<dbReference type="EMBL" id="JBBCAQ010000010">
    <property type="protein sequence ID" value="KAK7600960.1"/>
    <property type="molecule type" value="Genomic_DNA"/>
</dbReference>
<feature type="domain" description="K Homology" evidence="8">
    <location>
        <begin position="146"/>
        <end position="214"/>
    </location>
</feature>
<dbReference type="Pfam" id="PF00013">
    <property type="entry name" value="KH_1"/>
    <property type="match status" value="13"/>
</dbReference>
<feature type="domain" description="K Homology" evidence="8">
    <location>
        <begin position="791"/>
        <end position="873"/>
    </location>
</feature>
<evidence type="ECO:0000256" key="3">
    <source>
        <dbReference type="ARBA" id="ARBA00022737"/>
    </source>
</evidence>
<feature type="region of interest" description="Disordered" evidence="7">
    <location>
        <begin position="1280"/>
        <end position="1310"/>
    </location>
</feature>
<evidence type="ECO:0000256" key="7">
    <source>
        <dbReference type="SAM" id="MobiDB-lite"/>
    </source>
</evidence>
<evidence type="ECO:0000259" key="8">
    <source>
        <dbReference type="SMART" id="SM00322"/>
    </source>
</evidence>
<feature type="domain" description="K Homology" evidence="8">
    <location>
        <begin position="877"/>
        <end position="949"/>
    </location>
</feature>
<feature type="domain" description="K Homology" evidence="8">
    <location>
        <begin position="291"/>
        <end position="359"/>
    </location>
</feature>
<feature type="domain" description="K Homology" evidence="8">
    <location>
        <begin position="499"/>
        <end position="567"/>
    </location>
</feature>
<evidence type="ECO:0000256" key="1">
    <source>
        <dbReference type="ARBA" id="ARBA00004496"/>
    </source>
</evidence>
<keyword evidence="2" id="KW-0963">Cytoplasm</keyword>
<feature type="region of interest" description="Disordered" evidence="7">
    <location>
        <begin position="44"/>
        <end position="66"/>
    </location>
</feature>
<feature type="compositionally biased region" description="Polar residues" evidence="7">
    <location>
        <begin position="1282"/>
        <end position="1291"/>
    </location>
</feature>
<dbReference type="Gene3D" id="3.30.1370.10">
    <property type="entry name" value="K Homology domain, type 1"/>
    <property type="match status" value="15"/>
</dbReference>
<feature type="region of interest" description="Disordered" evidence="7">
    <location>
        <begin position="1"/>
        <end position="20"/>
    </location>
</feature>
<dbReference type="SUPFAM" id="SSF54791">
    <property type="entry name" value="Eukaryotic type KH-domain (KH-domain type I)"/>
    <property type="match status" value="14"/>
</dbReference>
<comment type="caution">
    <text evidence="9">The sequence shown here is derived from an EMBL/GenBank/DDBJ whole genome shotgun (WGS) entry which is preliminary data.</text>
</comment>
<evidence type="ECO:0000313" key="10">
    <source>
        <dbReference type="Proteomes" id="UP001367676"/>
    </source>
</evidence>
<dbReference type="CDD" id="cd22411">
    <property type="entry name" value="KH-I_Vigilin_rpt8"/>
    <property type="match status" value="1"/>
</dbReference>
<accession>A0AAN9TKT6</accession>
<keyword evidence="4 5" id="KW-0694">RNA-binding</keyword>
<dbReference type="InterPro" id="IPR057778">
    <property type="entry name" value="KH_Vigilin_N"/>
</dbReference>
<feature type="domain" description="K Homology" evidence="8">
    <location>
        <begin position="953"/>
        <end position="1046"/>
    </location>
</feature>
<evidence type="ECO:0000256" key="2">
    <source>
        <dbReference type="ARBA" id="ARBA00022490"/>
    </source>
</evidence>
<dbReference type="GO" id="GO:0010468">
    <property type="term" value="P:regulation of gene expression"/>
    <property type="evidence" value="ECO:0007669"/>
    <property type="project" value="UniProtKB-ARBA"/>
</dbReference>
<gene>
    <name evidence="9" type="ORF">V9T40_008401</name>
</gene>
<feature type="domain" description="K Homology" evidence="8">
    <location>
        <begin position="1125"/>
        <end position="1194"/>
    </location>
</feature>
<dbReference type="InterPro" id="IPR036612">
    <property type="entry name" value="KH_dom_type_1_sf"/>
</dbReference>
<evidence type="ECO:0000256" key="4">
    <source>
        <dbReference type="ARBA" id="ARBA00022884"/>
    </source>
</evidence>
<dbReference type="PROSITE" id="PS50084">
    <property type="entry name" value="KH_TYPE_1"/>
    <property type="match status" value="12"/>
</dbReference>
<dbReference type="CDD" id="cd02394">
    <property type="entry name" value="KH-I_Vigilin_rpt6"/>
    <property type="match status" value="1"/>
</dbReference>
<feature type="domain" description="K Homology" evidence="8">
    <location>
        <begin position="1198"/>
        <end position="1267"/>
    </location>
</feature>
<dbReference type="CDD" id="cd22418">
    <property type="entry name" value="KH-I_Vigilin_rpt15"/>
    <property type="match status" value="1"/>
</dbReference>
<comment type="subcellular location">
    <subcellularLocation>
        <location evidence="1">Cytoplasm</location>
    </subcellularLocation>
</comment>
<dbReference type="InterPro" id="IPR004087">
    <property type="entry name" value="KH_dom"/>
</dbReference>
<dbReference type="CDD" id="cd22407">
    <property type="entry name" value="KH-I_Vigilin_rpt3"/>
    <property type="match status" value="1"/>
</dbReference>
<feature type="coiled-coil region" evidence="6">
    <location>
        <begin position="476"/>
        <end position="507"/>
    </location>
</feature>
<protein>
    <recommendedName>
        <fullName evidence="8">K Homology domain-containing protein</fullName>
    </recommendedName>
</protein>
<feature type="domain" description="K Homology" evidence="8">
    <location>
        <begin position="644"/>
        <end position="713"/>
    </location>
</feature>
<name>A0AAN9TKT6_9HEMI</name>
<organism evidence="9 10">
    <name type="scientific">Parthenolecanium corni</name>
    <dbReference type="NCBI Taxonomy" id="536013"/>
    <lineage>
        <taxon>Eukaryota</taxon>
        <taxon>Metazoa</taxon>
        <taxon>Ecdysozoa</taxon>
        <taxon>Arthropoda</taxon>
        <taxon>Hexapoda</taxon>
        <taxon>Insecta</taxon>
        <taxon>Pterygota</taxon>
        <taxon>Neoptera</taxon>
        <taxon>Paraneoptera</taxon>
        <taxon>Hemiptera</taxon>
        <taxon>Sternorrhyncha</taxon>
        <taxon>Coccoidea</taxon>
        <taxon>Coccidae</taxon>
        <taxon>Parthenolecanium</taxon>
    </lineage>
</organism>
<dbReference type="CDD" id="cd22405">
    <property type="entry name" value="KH-I_Vigilin_rpt1"/>
    <property type="match status" value="1"/>
</dbReference>
<feature type="domain" description="K Homology" evidence="8">
    <location>
        <begin position="1047"/>
        <end position="1113"/>
    </location>
</feature>
<dbReference type="GO" id="GO:0003729">
    <property type="term" value="F:mRNA binding"/>
    <property type="evidence" value="ECO:0007669"/>
    <property type="project" value="TreeGrafter"/>
</dbReference>
<evidence type="ECO:0000313" key="9">
    <source>
        <dbReference type="EMBL" id="KAK7600960.1"/>
    </source>
</evidence>
<feature type="domain" description="K Homology" evidence="8">
    <location>
        <begin position="718"/>
        <end position="787"/>
    </location>
</feature>
<dbReference type="Pfam" id="PF24668">
    <property type="entry name" value="KH_Vigilin"/>
    <property type="match status" value="1"/>
</dbReference>
<proteinExistence type="predicted"/>
<feature type="domain" description="K Homology" evidence="8">
    <location>
        <begin position="218"/>
        <end position="286"/>
    </location>
</feature>
<feature type="coiled-coil region" evidence="6">
    <location>
        <begin position="621"/>
        <end position="648"/>
    </location>
</feature>
<evidence type="ECO:0000256" key="6">
    <source>
        <dbReference type="SAM" id="Coils"/>
    </source>
</evidence>
<dbReference type="CDD" id="cd22417">
    <property type="entry name" value="KH-I_Vigilin_rpt14"/>
    <property type="match status" value="1"/>
</dbReference>
<dbReference type="SMART" id="SM00322">
    <property type="entry name" value="KH"/>
    <property type="match status" value="16"/>
</dbReference>